<dbReference type="GO" id="GO:0046872">
    <property type="term" value="F:metal ion binding"/>
    <property type="evidence" value="ECO:0007669"/>
    <property type="project" value="UniProtKB-KW"/>
</dbReference>
<keyword evidence="4" id="KW-0677">Repeat</keyword>
<dbReference type="Pfam" id="PF00595">
    <property type="entry name" value="PDZ"/>
    <property type="match status" value="1"/>
</dbReference>
<dbReference type="GO" id="GO:0007507">
    <property type="term" value="P:heart development"/>
    <property type="evidence" value="ECO:0007669"/>
    <property type="project" value="TreeGrafter"/>
</dbReference>
<sequence length="602" mass="64749">MSNYSVSLVGPAPWGFRLQGGKDFSMPLTISSLKDGGKASQANVRIGDVVLSIDGISAHGMTHLEAQNKIKGCTGSLNMTLQRASATSKPEPVPVQKGEPKEVVKPVPITSPAVSKVTSTTNMAYNKAPRPFGSVSSPKVTSIPSPSSAFTPAHATTSSHASPPPTAAVTLPPFAASGLHANAHLSADQRSPALSAGKPAVTVPRQPTVTSLCSETAQELAEGQRRGSQGDSKQQNGKIPPKRPPRKHIVERNTEFYHIPTHSDASKKRLIEDTEDWHPRTGTTQSRSFRILAQITGTEHLNESEPDNTKKANNSQEPSQQLVPSVASVQSMPARPESPASARTGVAGLPTAAAFKPVGSTSIIKSPNWQRPNQAAPSTGRISNSAASSRSVTPGSSAVGQPQPSDQDTLVQRAEHIPAGKRTPMCAHCNQVIRGPFLVALGKSWHPEEFNCAHCKNTMAYIGFVEEKGALYCELCYERFFAPECGRCQRKILGEVINALKQTWHVSCFVCVACGKPIRNNVFHLEDGEPYCETDYYALFGTICRGCEFPIEAGDMFLEALGYTWHDTCFVCSVCCESLEGQTFFSKKDKPLCKKHAHSVNI</sequence>
<dbReference type="Proteomes" id="UP000472240">
    <property type="component" value="Chromosome 5"/>
</dbReference>
<feature type="compositionally biased region" description="Polar residues" evidence="8">
    <location>
        <begin position="134"/>
        <end position="161"/>
    </location>
</feature>
<dbReference type="GO" id="GO:0003779">
    <property type="term" value="F:actin binding"/>
    <property type="evidence" value="ECO:0007669"/>
    <property type="project" value="TreeGrafter"/>
</dbReference>
<dbReference type="CDD" id="cd09459">
    <property type="entry name" value="LIM3_ENH"/>
    <property type="match status" value="1"/>
</dbReference>
<keyword evidence="12" id="KW-1185">Reference proteome</keyword>
<dbReference type="GeneID" id="117022054"/>
<dbReference type="OMA" id="ITGTEHX"/>
<evidence type="ECO:0000256" key="8">
    <source>
        <dbReference type="SAM" id="MobiDB-lite"/>
    </source>
</evidence>
<keyword evidence="6 7" id="KW-0440">LIM domain</keyword>
<evidence type="ECO:0000256" key="1">
    <source>
        <dbReference type="ARBA" id="ARBA00004496"/>
    </source>
</evidence>
<dbReference type="PROSITE" id="PS50023">
    <property type="entry name" value="LIM_DOMAIN_2"/>
    <property type="match status" value="3"/>
</dbReference>
<keyword evidence="2" id="KW-0963">Cytoplasm</keyword>
<dbReference type="GO" id="GO:0061061">
    <property type="term" value="P:muscle structure development"/>
    <property type="evidence" value="ECO:0007669"/>
    <property type="project" value="TreeGrafter"/>
</dbReference>
<dbReference type="SUPFAM" id="SSF50156">
    <property type="entry name" value="PDZ domain-like"/>
    <property type="match status" value="1"/>
</dbReference>
<dbReference type="GO" id="GO:0005912">
    <property type="term" value="C:adherens junction"/>
    <property type="evidence" value="ECO:0007669"/>
    <property type="project" value="TreeGrafter"/>
</dbReference>
<reference evidence="11 12" key="1">
    <citation type="journal article" date="2015" name="Annu Rev Anim Biosci">
        <title>The Genome 10K Project: a way forward.</title>
        <authorList>
            <person name="Koepfli K.P."/>
            <person name="Paten B."/>
            <person name="O'Brien S.J."/>
            <person name="Koepfli K.P."/>
            <person name="Paten B."/>
            <person name="Antunes A."/>
            <person name="Belov K."/>
            <person name="Bustamante C."/>
            <person name="Castoe T.A."/>
            <person name="Clawson H."/>
            <person name="Crawford A.J."/>
            <person name="Diekhans M."/>
            <person name="Distel D."/>
            <person name="Durbin R."/>
            <person name="Earl D."/>
            <person name="Fujita M.K."/>
            <person name="Gamble T."/>
            <person name="Georges A."/>
            <person name="Gemmell N."/>
            <person name="Gilbert M.T."/>
            <person name="Graves J.M."/>
            <person name="Green R.E."/>
            <person name="Hickey G."/>
            <person name="Jarvis E.D."/>
            <person name="Johnson W."/>
            <person name="Komissarov A."/>
            <person name="Korf I."/>
            <person name="Kuhn R."/>
            <person name="Larkin D.M."/>
            <person name="Lewin H."/>
            <person name="Lopez J.V."/>
            <person name="Ma J."/>
            <person name="Marques-Bonet T."/>
            <person name="Miller W."/>
            <person name="Murphy R."/>
            <person name="Pevzner P."/>
            <person name="Shapiro B."/>
            <person name="Steiner C."/>
            <person name="Tamazian G."/>
            <person name="Venkatesh B."/>
            <person name="Wang J."/>
            <person name="Wayne R."/>
            <person name="Wiley E."/>
            <person name="Yang H."/>
            <person name="Zhang G."/>
            <person name="Haussler D."/>
            <person name="Ryder O."/>
            <person name="O'Brien S.J."/>
        </authorList>
    </citation>
    <scope>NUCLEOTIDE SEQUENCE</scope>
</reference>
<evidence type="ECO:0000256" key="5">
    <source>
        <dbReference type="ARBA" id="ARBA00022833"/>
    </source>
</evidence>
<dbReference type="CDD" id="cd09453">
    <property type="entry name" value="LIM1_ENH"/>
    <property type="match status" value="1"/>
</dbReference>
<proteinExistence type="predicted"/>
<dbReference type="Gene3D" id="2.10.110.10">
    <property type="entry name" value="Cysteine Rich Protein"/>
    <property type="match status" value="3"/>
</dbReference>
<evidence type="ECO:0000256" key="4">
    <source>
        <dbReference type="ARBA" id="ARBA00022737"/>
    </source>
</evidence>
<dbReference type="Pfam" id="PF00412">
    <property type="entry name" value="LIM"/>
    <property type="match status" value="3"/>
</dbReference>
<dbReference type="PROSITE" id="PS00478">
    <property type="entry name" value="LIM_DOMAIN_1"/>
    <property type="match status" value="1"/>
</dbReference>
<dbReference type="CDD" id="cd09457">
    <property type="entry name" value="LIM2_ENH"/>
    <property type="match status" value="1"/>
</dbReference>
<evidence type="ECO:0000256" key="3">
    <source>
        <dbReference type="ARBA" id="ARBA00022723"/>
    </source>
</evidence>
<reference evidence="11 12" key="2">
    <citation type="journal article" date="2018" name="Annu Rev Anim Biosci">
        <title>Bat Biology, Genomes, and the Bat1K Project: To Generate Chromosome-Level Genomes for All Living Bat Species.</title>
        <authorList>
            <person name="Teeling E.C."/>
            <person name="Vernes S.C."/>
            <person name="Davalos L.M."/>
            <person name="Ray D.A."/>
            <person name="Gilbert M.T.P."/>
            <person name="Myers E."/>
        </authorList>
    </citation>
    <scope>NUCLEOTIDE SEQUENCE</scope>
</reference>
<feature type="domain" description="PDZ" evidence="10">
    <location>
        <begin position="10"/>
        <end position="85"/>
    </location>
</feature>
<feature type="compositionally biased region" description="Polar residues" evidence="8">
    <location>
        <begin position="311"/>
        <end position="331"/>
    </location>
</feature>
<dbReference type="RefSeq" id="XP_032961607.1">
    <property type="nucleotide sequence ID" value="XM_033105716.1"/>
</dbReference>
<evidence type="ECO:0000259" key="10">
    <source>
        <dbReference type="PROSITE" id="PS50106"/>
    </source>
</evidence>
<dbReference type="InterPro" id="IPR050604">
    <property type="entry name" value="PDZ-LIM_domain"/>
</dbReference>
<evidence type="ECO:0000256" key="7">
    <source>
        <dbReference type="PROSITE-ProRule" id="PRU00125"/>
    </source>
</evidence>
<evidence type="ECO:0000313" key="11">
    <source>
        <dbReference type="Ensembl" id="ENSRFEP00010000628.1"/>
    </source>
</evidence>
<name>A0A671DJ77_RHIFE</name>
<dbReference type="PANTHER" id="PTHR24214:SF32">
    <property type="entry name" value="PDZ AND LIM DOMAIN PROTEIN 5"/>
    <property type="match status" value="1"/>
</dbReference>
<evidence type="ECO:0000259" key="9">
    <source>
        <dbReference type="PROSITE" id="PS50023"/>
    </source>
</evidence>
<dbReference type="SMART" id="SM00228">
    <property type="entry name" value="PDZ"/>
    <property type="match status" value="1"/>
</dbReference>
<reference evidence="12" key="3">
    <citation type="submission" date="2018-12" db="EMBL/GenBank/DDBJ databases">
        <title>G10K-VGP greater horseshoe bat female genome, primary haplotype.</title>
        <authorList>
            <person name="Teeling E."/>
            <person name="Myers G."/>
            <person name="Vernes S."/>
            <person name="Pippel M."/>
            <person name="Winkler S."/>
            <person name="Fedrigo O."/>
            <person name="Rhie A."/>
            <person name="Koren S."/>
            <person name="Phillippy A."/>
            <person name="Lewin H."/>
            <person name="Damas J."/>
            <person name="Howe K."/>
            <person name="Mountcastle J."/>
            <person name="Jarvis E.D."/>
        </authorList>
    </citation>
    <scope>NUCLEOTIDE SEQUENCE [LARGE SCALE GENOMIC DNA]</scope>
</reference>
<dbReference type="Ensembl" id="ENSRFET00010000715.1">
    <property type="protein sequence ID" value="ENSRFEP00010000628.1"/>
    <property type="gene ID" value="ENSRFEG00010000474.1"/>
</dbReference>
<protein>
    <submittedName>
        <fullName evidence="11">PDZ and LIM domain 5</fullName>
    </submittedName>
</protein>
<dbReference type="FunFam" id="2.10.110.10:FF:000014">
    <property type="entry name" value="PDZ and LIM domain protein 5"/>
    <property type="match status" value="1"/>
</dbReference>
<feature type="region of interest" description="Disordered" evidence="8">
    <location>
        <begin position="121"/>
        <end position="172"/>
    </location>
</feature>
<feature type="domain" description="LIM zinc-binding" evidence="9">
    <location>
        <begin position="543"/>
        <end position="602"/>
    </location>
</feature>
<keyword evidence="5 7" id="KW-0862">Zinc</keyword>
<dbReference type="GO" id="GO:0051371">
    <property type="term" value="F:muscle alpha-actinin binding"/>
    <property type="evidence" value="ECO:0007669"/>
    <property type="project" value="TreeGrafter"/>
</dbReference>
<reference evidence="11" key="4">
    <citation type="submission" date="2025-08" db="UniProtKB">
        <authorList>
            <consortium name="Ensembl"/>
        </authorList>
    </citation>
    <scope>IDENTIFICATION</scope>
</reference>
<feature type="domain" description="LIM zinc-binding" evidence="9">
    <location>
        <begin position="424"/>
        <end position="482"/>
    </location>
</feature>
<evidence type="ECO:0000256" key="6">
    <source>
        <dbReference type="ARBA" id="ARBA00023038"/>
    </source>
</evidence>
<comment type="subcellular location">
    <subcellularLocation>
        <location evidence="1">Cytoplasm</location>
    </subcellularLocation>
</comment>
<dbReference type="GeneTree" id="ENSGT00940000155292"/>
<dbReference type="CTD" id="10611"/>
<dbReference type="PROSITE" id="PS50106">
    <property type="entry name" value="PDZ"/>
    <property type="match status" value="1"/>
</dbReference>
<accession>A0A671DJ77</accession>
<feature type="domain" description="LIM zinc-binding" evidence="9">
    <location>
        <begin position="483"/>
        <end position="542"/>
    </location>
</feature>
<dbReference type="GO" id="GO:0001725">
    <property type="term" value="C:stress fiber"/>
    <property type="evidence" value="ECO:0007669"/>
    <property type="project" value="TreeGrafter"/>
</dbReference>
<dbReference type="Gene3D" id="2.30.42.10">
    <property type="match status" value="1"/>
</dbReference>
<gene>
    <name evidence="11" type="primary">PDLIM5</name>
</gene>
<dbReference type="CDD" id="cd06753">
    <property type="entry name" value="PDZ_PDLIM-like"/>
    <property type="match status" value="1"/>
</dbReference>
<evidence type="ECO:0000256" key="2">
    <source>
        <dbReference type="ARBA" id="ARBA00022490"/>
    </source>
</evidence>
<feature type="compositionally biased region" description="Polar residues" evidence="8">
    <location>
        <begin position="226"/>
        <end position="237"/>
    </location>
</feature>
<dbReference type="InterPro" id="IPR001478">
    <property type="entry name" value="PDZ"/>
</dbReference>
<dbReference type="FunFam" id="2.10.110.10:FF:000020">
    <property type="entry name" value="PDZ and LIM domain protein 5"/>
    <property type="match status" value="1"/>
</dbReference>
<reference evidence="11" key="5">
    <citation type="submission" date="2025-09" db="UniProtKB">
        <authorList>
            <consortium name="Ensembl"/>
        </authorList>
    </citation>
    <scope>IDENTIFICATION</scope>
</reference>
<dbReference type="AlphaFoldDB" id="A0A671DJ77"/>
<evidence type="ECO:0000313" key="12">
    <source>
        <dbReference type="Proteomes" id="UP000472240"/>
    </source>
</evidence>
<dbReference type="SUPFAM" id="SSF57716">
    <property type="entry name" value="Glucocorticoid receptor-like (DNA-binding domain)"/>
    <property type="match status" value="3"/>
</dbReference>
<dbReference type="GO" id="GO:0030018">
    <property type="term" value="C:Z disc"/>
    <property type="evidence" value="ECO:0007669"/>
    <property type="project" value="TreeGrafter"/>
</dbReference>
<dbReference type="FunFam" id="2.10.110.10:FF:000010">
    <property type="entry name" value="PDZ and LIM domain protein 5"/>
    <property type="match status" value="1"/>
</dbReference>
<keyword evidence="3 7" id="KW-0479">Metal-binding</keyword>
<dbReference type="InterPro" id="IPR001781">
    <property type="entry name" value="Znf_LIM"/>
</dbReference>
<dbReference type="InterPro" id="IPR036034">
    <property type="entry name" value="PDZ_sf"/>
</dbReference>
<feature type="region of interest" description="Disordered" evidence="8">
    <location>
        <begin position="362"/>
        <end position="410"/>
    </location>
</feature>
<dbReference type="PANTHER" id="PTHR24214">
    <property type="entry name" value="PDZ AND LIM DOMAIN PROTEIN ZASP"/>
    <property type="match status" value="1"/>
</dbReference>
<dbReference type="GO" id="GO:0031941">
    <property type="term" value="C:filamentous actin"/>
    <property type="evidence" value="ECO:0007669"/>
    <property type="project" value="TreeGrafter"/>
</dbReference>
<feature type="compositionally biased region" description="Basic and acidic residues" evidence="8">
    <location>
        <begin position="300"/>
        <end position="310"/>
    </location>
</feature>
<feature type="region of interest" description="Disordered" evidence="8">
    <location>
        <begin position="214"/>
        <end position="268"/>
    </location>
</feature>
<feature type="region of interest" description="Disordered" evidence="8">
    <location>
        <begin position="298"/>
        <end position="345"/>
    </location>
</feature>
<organism evidence="11 12">
    <name type="scientific">Rhinolophus ferrumequinum</name>
    <name type="common">Greater horseshoe bat</name>
    <dbReference type="NCBI Taxonomy" id="59479"/>
    <lineage>
        <taxon>Eukaryota</taxon>
        <taxon>Metazoa</taxon>
        <taxon>Chordata</taxon>
        <taxon>Craniata</taxon>
        <taxon>Vertebrata</taxon>
        <taxon>Euteleostomi</taxon>
        <taxon>Mammalia</taxon>
        <taxon>Eutheria</taxon>
        <taxon>Laurasiatheria</taxon>
        <taxon>Chiroptera</taxon>
        <taxon>Yinpterochiroptera</taxon>
        <taxon>Rhinolophoidea</taxon>
        <taxon>Rhinolophidae</taxon>
        <taxon>Rhinolophinae</taxon>
        <taxon>Rhinolophus</taxon>
    </lineage>
</organism>
<dbReference type="SMART" id="SM00132">
    <property type="entry name" value="LIM"/>
    <property type="match status" value="3"/>
</dbReference>
<dbReference type="GO" id="GO:0030036">
    <property type="term" value="P:actin cytoskeleton organization"/>
    <property type="evidence" value="ECO:0007669"/>
    <property type="project" value="TreeGrafter"/>
</dbReference>
<dbReference type="FunFam" id="2.30.42.10:FF:000019">
    <property type="entry name" value="LIM domain binding 3 isoform 1"/>
    <property type="match status" value="1"/>
</dbReference>